<evidence type="ECO:0000259" key="12">
    <source>
        <dbReference type="PROSITE" id="PS50892"/>
    </source>
</evidence>
<evidence type="ECO:0000256" key="1">
    <source>
        <dbReference type="ARBA" id="ARBA00008025"/>
    </source>
</evidence>
<dbReference type="RefSeq" id="XP_067925243.1">
    <property type="nucleotide sequence ID" value="XM_068062783.1"/>
</dbReference>
<comment type="subcellular location">
    <subcellularLocation>
        <location evidence="7">Endomembrane system</location>
        <topology evidence="7">Single-pass type IV membrane protein</topology>
    </subcellularLocation>
</comment>
<dbReference type="VEuPathDB" id="ToxoDB:CSUI_002583"/>
<evidence type="ECO:0000256" key="3">
    <source>
        <dbReference type="ARBA" id="ARBA00022692"/>
    </source>
</evidence>
<dbReference type="InterPro" id="IPR042855">
    <property type="entry name" value="V_SNARE_CC"/>
</dbReference>
<feature type="non-terminal residue" evidence="13">
    <location>
        <position position="269"/>
    </location>
</feature>
<evidence type="ECO:0000256" key="6">
    <source>
        <dbReference type="ARBA" id="ARBA00023136"/>
    </source>
</evidence>
<dbReference type="AlphaFoldDB" id="A0A2C6L7I7"/>
<feature type="compositionally biased region" description="Polar residues" evidence="9">
    <location>
        <begin position="35"/>
        <end position="44"/>
    </location>
</feature>
<dbReference type="InterPro" id="IPR011012">
    <property type="entry name" value="Longin-like_dom_sf"/>
</dbReference>
<evidence type="ECO:0000256" key="7">
    <source>
        <dbReference type="ARBA" id="ARBA00046280"/>
    </source>
</evidence>
<dbReference type="PROSITE" id="PS50892">
    <property type="entry name" value="V_SNARE"/>
    <property type="match status" value="1"/>
</dbReference>
<dbReference type="SUPFAM" id="SSF58038">
    <property type="entry name" value="SNARE fusion complex"/>
    <property type="match status" value="1"/>
</dbReference>
<organism evidence="13 14">
    <name type="scientific">Cystoisospora suis</name>
    <dbReference type="NCBI Taxonomy" id="483139"/>
    <lineage>
        <taxon>Eukaryota</taxon>
        <taxon>Sar</taxon>
        <taxon>Alveolata</taxon>
        <taxon>Apicomplexa</taxon>
        <taxon>Conoidasida</taxon>
        <taxon>Coccidia</taxon>
        <taxon>Eucoccidiorida</taxon>
        <taxon>Eimeriorina</taxon>
        <taxon>Sarcocystidae</taxon>
        <taxon>Cystoisospora</taxon>
    </lineage>
</organism>
<feature type="region of interest" description="Disordered" evidence="9">
    <location>
        <begin position="1"/>
        <end position="44"/>
    </location>
</feature>
<dbReference type="InterPro" id="IPR051097">
    <property type="entry name" value="Synaptobrevin-like_transport"/>
</dbReference>
<dbReference type="PANTHER" id="PTHR21136">
    <property type="entry name" value="SNARE PROTEINS"/>
    <property type="match status" value="1"/>
</dbReference>
<evidence type="ECO:0000256" key="4">
    <source>
        <dbReference type="ARBA" id="ARBA00022927"/>
    </source>
</evidence>
<dbReference type="EMBL" id="MIGC01001077">
    <property type="protein sequence ID" value="PHJ23568.1"/>
    <property type="molecule type" value="Genomic_DNA"/>
</dbReference>
<dbReference type="GO" id="GO:0005737">
    <property type="term" value="C:cytoplasm"/>
    <property type="evidence" value="ECO:0007669"/>
    <property type="project" value="UniProtKB-ARBA"/>
</dbReference>
<dbReference type="PRINTS" id="PR00219">
    <property type="entry name" value="SYNAPTOBREVN"/>
</dbReference>
<gene>
    <name evidence="13" type="ORF">CSUI_002583</name>
</gene>
<dbReference type="Proteomes" id="UP000221165">
    <property type="component" value="Unassembled WGS sequence"/>
</dbReference>
<dbReference type="InterPro" id="IPR001388">
    <property type="entry name" value="Synaptobrevin-like"/>
</dbReference>
<keyword evidence="5 10" id="KW-1133">Transmembrane helix</keyword>
<evidence type="ECO:0000256" key="5">
    <source>
        <dbReference type="ARBA" id="ARBA00022989"/>
    </source>
</evidence>
<keyword evidence="14" id="KW-1185">Reference proteome</keyword>
<dbReference type="OrthoDB" id="248747at2759"/>
<keyword evidence="3 10" id="KW-0812">Transmembrane</keyword>
<evidence type="ECO:0000256" key="10">
    <source>
        <dbReference type="SAM" id="Phobius"/>
    </source>
</evidence>
<evidence type="ECO:0000259" key="11">
    <source>
        <dbReference type="PROSITE" id="PS50859"/>
    </source>
</evidence>
<evidence type="ECO:0000313" key="14">
    <source>
        <dbReference type="Proteomes" id="UP000221165"/>
    </source>
</evidence>
<dbReference type="CDD" id="cd15843">
    <property type="entry name" value="R-SNARE"/>
    <property type="match status" value="1"/>
</dbReference>
<dbReference type="GeneID" id="94425994"/>
<dbReference type="GO" id="GO:0016192">
    <property type="term" value="P:vesicle-mediated transport"/>
    <property type="evidence" value="ECO:0007669"/>
    <property type="project" value="InterPro"/>
</dbReference>
<name>A0A2C6L7I7_9APIC</name>
<dbReference type="PANTHER" id="PTHR21136:SF168">
    <property type="entry name" value="VESICLE-ASSOCIATED MEMBRANE PROTEIN 9"/>
    <property type="match status" value="1"/>
</dbReference>
<sequence>MWASRFSSGATGGGSPPAGAGRSSRGQYYDENSSRTEVSSSEHPSPSYAILYACITKGTYVQAEYTAVREGEEEVLSSVSRRALLRLPKTQGRRSYVFDNRLFNFLVDDKSGSIFMCVTNETVQADLPWQFLSDLRSQLRQLDACARDGIASETARLLIRLVDAYNRGQGKGTQQMERVEKELEAVTEIVRENINKVLERGEQIECLVGKTSNLRDSAYEFRKASRDLARHMWWSTAKPYFVVFGVILVLIIFLTSFLCGGLTFQNCLR</sequence>
<accession>A0A2C6L7I7</accession>
<dbReference type="FunFam" id="1.20.5.110:FF:000004">
    <property type="entry name" value="Vesicle-associated membrane protein 7"/>
    <property type="match status" value="1"/>
</dbReference>
<keyword evidence="4" id="KW-0653">Protein transport</keyword>
<reference evidence="13 14" key="1">
    <citation type="journal article" date="2017" name="Int. J. Parasitol.">
        <title>The genome of the protozoan parasite Cystoisospora suis and a reverse vaccinology approach to identify vaccine candidates.</title>
        <authorList>
            <person name="Palmieri N."/>
            <person name="Shrestha A."/>
            <person name="Ruttkowski B."/>
            <person name="Beck T."/>
            <person name="Vogl C."/>
            <person name="Tomley F."/>
            <person name="Blake D.P."/>
            <person name="Joachim A."/>
        </authorList>
    </citation>
    <scope>NUCLEOTIDE SEQUENCE [LARGE SCALE GENOMIC DNA]</scope>
    <source>
        <strain evidence="13 14">Wien I</strain>
    </source>
</reference>
<feature type="transmembrane region" description="Helical" evidence="10">
    <location>
        <begin position="240"/>
        <end position="264"/>
    </location>
</feature>
<dbReference type="GO" id="GO:0015031">
    <property type="term" value="P:protein transport"/>
    <property type="evidence" value="ECO:0007669"/>
    <property type="project" value="UniProtKB-KW"/>
</dbReference>
<keyword evidence="6 10" id="KW-0472">Membrane</keyword>
<keyword evidence="8" id="KW-0175">Coiled coil</keyword>
<evidence type="ECO:0000313" key="13">
    <source>
        <dbReference type="EMBL" id="PHJ23568.1"/>
    </source>
</evidence>
<dbReference type="PROSITE" id="PS50859">
    <property type="entry name" value="LONGIN"/>
    <property type="match status" value="1"/>
</dbReference>
<dbReference type="InterPro" id="IPR010908">
    <property type="entry name" value="Longin_dom"/>
</dbReference>
<dbReference type="Gene3D" id="3.30.450.50">
    <property type="entry name" value="Longin domain"/>
    <property type="match status" value="1"/>
</dbReference>
<evidence type="ECO:0000256" key="9">
    <source>
        <dbReference type="SAM" id="MobiDB-lite"/>
    </source>
</evidence>
<evidence type="ECO:0000256" key="8">
    <source>
        <dbReference type="PROSITE-ProRule" id="PRU00290"/>
    </source>
</evidence>
<dbReference type="GO" id="GO:0016020">
    <property type="term" value="C:membrane"/>
    <property type="evidence" value="ECO:0007669"/>
    <property type="project" value="InterPro"/>
</dbReference>
<dbReference type="GO" id="GO:0012505">
    <property type="term" value="C:endomembrane system"/>
    <property type="evidence" value="ECO:0007669"/>
    <property type="project" value="UniProtKB-SubCell"/>
</dbReference>
<dbReference type="SUPFAM" id="SSF64356">
    <property type="entry name" value="SNARE-like"/>
    <property type="match status" value="1"/>
</dbReference>
<feature type="domain" description="V-SNARE coiled-coil homology" evidence="12">
    <location>
        <begin position="175"/>
        <end position="235"/>
    </location>
</feature>
<proteinExistence type="inferred from homology"/>
<protein>
    <submittedName>
        <fullName evidence="13">Synaptobrevin protein</fullName>
    </submittedName>
</protein>
<dbReference type="Pfam" id="PF00957">
    <property type="entry name" value="Synaptobrevin"/>
    <property type="match status" value="1"/>
</dbReference>
<feature type="domain" description="Longin" evidence="11">
    <location>
        <begin position="50"/>
        <end position="139"/>
    </location>
</feature>
<comment type="similarity">
    <text evidence="1">Belongs to the synaptobrevin family.</text>
</comment>
<feature type="compositionally biased region" description="Low complexity" evidence="9">
    <location>
        <begin position="17"/>
        <end position="26"/>
    </location>
</feature>
<keyword evidence="2" id="KW-0813">Transport</keyword>
<evidence type="ECO:0000256" key="2">
    <source>
        <dbReference type="ARBA" id="ARBA00022448"/>
    </source>
</evidence>
<dbReference type="Gene3D" id="1.20.5.110">
    <property type="match status" value="1"/>
</dbReference>
<comment type="caution">
    <text evidence="13">The sequence shown here is derived from an EMBL/GenBank/DDBJ whole genome shotgun (WGS) entry which is preliminary data.</text>
</comment>
<dbReference type="CDD" id="cd14824">
    <property type="entry name" value="Longin"/>
    <property type="match status" value="1"/>
</dbReference>